<feature type="compositionally biased region" description="Low complexity" evidence="1">
    <location>
        <begin position="82"/>
        <end position="99"/>
    </location>
</feature>
<proteinExistence type="predicted"/>
<reference evidence="2 3" key="1">
    <citation type="submission" date="2020-04" db="EMBL/GenBank/DDBJ databases">
        <title>Azohydromonas sp. isolated from soil.</title>
        <authorList>
            <person name="Dahal R.H."/>
        </authorList>
    </citation>
    <scope>NUCLEOTIDE SEQUENCE [LARGE SCALE GENOMIC DNA]</scope>
    <source>
        <strain evidence="2 3">G-1-1-14</strain>
    </source>
</reference>
<gene>
    <name evidence="2" type="ORF">HHL10_28965</name>
</gene>
<dbReference type="RefSeq" id="WP_169163904.1">
    <property type="nucleotide sequence ID" value="NZ_JABBFW010000049.1"/>
</dbReference>
<evidence type="ECO:0000256" key="1">
    <source>
        <dbReference type="SAM" id="MobiDB-lite"/>
    </source>
</evidence>
<keyword evidence="3" id="KW-1185">Reference proteome</keyword>
<dbReference type="AlphaFoldDB" id="A0A848FIM6"/>
<sequence length="338" mass="35435">MGTSISPGEQGRQPLADAGLGPEAPMTVDVDGRTAAPVPPQAEPAHDEPVLGVTLDLFGDGELAGPLPGPARDRSRSRSRRNASAAHHPPAAPDQPVASPFKAPAYEAAAPVVPRWPAAPEEDSAGLRAETLRRAVEQALLTLPSEQLQTVVGQVAGTIVRSAEFQLALRAQLYTLVAPAITQALREALSLQEIRQSLRETCLPGAAALPGALGREPSSPAMLLPQAAAPASAMPEALEPRGNAVLLIGYEPAIARSYKTALAEAGYEAFIAEIGPNDQSLPVEAWQCAIACLPDDAVEHVESVVSRHPFHQVLHLSVTARRLVEAVELALPLPQDQS</sequence>
<name>A0A848FIM6_9BURK</name>
<feature type="region of interest" description="Disordered" evidence="1">
    <location>
        <begin position="1"/>
        <end position="99"/>
    </location>
</feature>
<organism evidence="2 3">
    <name type="scientific">Azohydromonas caseinilytica</name>
    <dbReference type="NCBI Taxonomy" id="2728836"/>
    <lineage>
        <taxon>Bacteria</taxon>
        <taxon>Pseudomonadati</taxon>
        <taxon>Pseudomonadota</taxon>
        <taxon>Betaproteobacteria</taxon>
        <taxon>Burkholderiales</taxon>
        <taxon>Sphaerotilaceae</taxon>
        <taxon>Azohydromonas</taxon>
    </lineage>
</organism>
<dbReference type="Proteomes" id="UP000574067">
    <property type="component" value="Unassembled WGS sequence"/>
</dbReference>
<evidence type="ECO:0000313" key="3">
    <source>
        <dbReference type="Proteomes" id="UP000574067"/>
    </source>
</evidence>
<accession>A0A848FIM6</accession>
<comment type="caution">
    <text evidence="2">The sequence shown here is derived from an EMBL/GenBank/DDBJ whole genome shotgun (WGS) entry which is preliminary data.</text>
</comment>
<dbReference type="EMBL" id="JABBFW010000049">
    <property type="protein sequence ID" value="NML19006.1"/>
    <property type="molecule type" value="Genomic_DNA"/>
</dbReference>
<protein>
    <submittedName>
        <fullName evidence="2">Uncharacterized protein</fullName>
    </submittedName>
</protein>
<evidence type="ECO:0000313" key="2">
    <source>
        <dbReference type="EMBL" id="NML19006.1"/>
    </source>
</evidence>